<dbReference type="EMBL" id="BART01027637">
    <property type="protein sequence ID" value="GAG95500.1"/>
    <property type="molecule type" value="Genomic_DNA"/>
</dbReference>
<evidence type="ECO:0000313" key="1">
    <source>
        <dbReference type="EMBL" id="GAG95500.1"/>
    </source>
</evidence>
<feature type="non-terminal residue" evidence="1">
    <location>
        <position position="1"/>
    </location>
</feature>
<name>X1BKG3_9ZZZZ</name>
<gene>
    <name evidence="1" type="ORF">S01H4_48951</name>
</gene>
<dbReference type="AlphaFoldDB" id="X1BKG3"/>
<dbReference type="InterPro" id="IPR002110">
    <property type="entry name" value="Ankyrin_rpt"/>
</dbReference>
<dbReference type="PROSITE" id="PS50297">
    <property type="entry name" value="ANK_REP_REGION"/>
    <property type="match status" value="1"/>
</dbReference>
<reference evidence="1" key="1">
    <citation type="journal article" date="2014" name="Front. Microbiol.">
        <title>High frequency of phylogenetically diverse reductive dehalogenase-homologous genes in deep subseafloor sedimentary metagenomes.</title>
        <authorList>
            <person name="Kawai M."/>
            <person name="Futagami T."/>
            <person name="Toyoda A."/>
            <person name="Takaki Y."/>
            <person name="Nishi S."/>
            <person name="Hori S."/>
            <person name="Arai W."/>
            <person name="Tsubouchi T."/>
            <person name="Morono Y."/>
            <person name="Uchiyama I."/>
            <person name="Ito T."/>
            <person name="Fujiyama A."/>
            <person name="Inagaki F."/>
            <person name="Takami H."/>
        </authorList>
    </citation>
    <scope>NUCLEOTIDE SEQUENCE</scope>
    <source>
        <strain evidence="1">Expedition CK06-06</strain>
    </source>
</reference>
<dbReference type="Pfam" id="PF13637">
    <property type="entry name" value="Ank_4"/>
    <property type="match status" value="1"/>
</dbReference>
<protein>
    <submittedName>
        <fullName evidence="1">Uncharacterized protein</fullName>
    </submittedName>
</protein>
<dbReference type="PROSITE" id="PS50088">
    <property type="entry name" value="ANK_REPEAT"/>
    <property type="match status" value="1"/>
</dbReference>
<organism evidence="1">
    <name type="scientific">marine sediment metagenome</name>
    <dbReference type="NCBI Taxonomy" id="412755"/>
    <lineage>
        <taxon>unclassified sequences</taxon>
        <taxon>metagenomes</taxon>
        <taxon>ecological metagenomes</taxon>
    </lineage>
</organism>
<comment type="caution">
    <text evidence="1">The sequence shown here is derived from an EMBL/GenBank/DDBJ whole genome shotgun (WGS) entry which is preliminary data.</text>
</comment>
<dbReference type="InterPro" id="IPR036770">
    <property type="entry name" value="Ankyrin_rpt-contain_sf"/>
</dbReference>
<accession>X1BKG3</accession>
<dbReference type="SUPFAM" id="SSF48403">
    <property type="entry name" value="Ankyrin repeat"/>
    <property type="match status" value="1"/>
</dbReference>
<dbReference type="Gene3D" id="1.25.40.20">
    <property type="entry name" value="Ankyrin repeat-containing domain"/>
    <property type="match status" value="1"/>
</dbReference>
<sequence length="61" mass="6966">WSFLGITSINPIITFHINQLLIEAGAYVNTRNNHGHTALKFALRRRHKDIVKLLEEAGARE</sequence>
<proteinExistence type="predicted"/>